<dbReference type="PANTHER" id="PTHR16305:SF28">
    <property type="entry name" value="GUANYLATE CYCLASE DOMAIN-CONTAINING PROTEIN"/>
    <property type="match status" value="1"/>
</dbReference>
<keyword evidence="2" id="KW-0067">ATP-binding</keyword>
<dbReference type="PANTHER" id="PTHR16305">
    <property type="entry name" value="TESTICULAR SOLUBLE ADENYLYL CYCLASE"/>
    <property type="match status" value="1"/>
</dbReference>
<evidence type="ECO:0000256" key="2">
    <source>
        <dbReference type="ARBA" id="ARBA00022840"/>
    </source>
</evidence>
<reference evidence="4" key="1">
    <citation type="submission" date="2022-09" db="EMBL/GenBank/DDBJ databases">
        <title>Novel species in genus Arthrobacter.</title>
        <authorList>
            <person name="Liu Y."/>
        </authorList>
    </citation>
    <scope>NUCLEOTIDE SEQUENCE</scope>
    <source>
        <strain evidence="4">Zg-Y815</strain>
    </source>
</reference>
<dbReference type="PROSITE" id="PS50043">
    <property type="entry name" value="HTH_LUXR_2"/>
    <property type="match status" value="1"/>
</dbReference>
<dbReference type="InterPro" id="IPR016032">
    <property type="entry name" value="Sig_transdc_resp-reg_C-effctor"/>
</dbReference>
<dbReference type="InterPro" id="IPR000792">
    <property type="entry name" value="Tscrpt_reg_LuxR_C"/>
</dbReference>
<protein>
    <submittedName>
        <fullName evidence="4">LuxR family transcriptional regulator</fullName>
    </submittedName>
</protein>
<feature type="domain" description="HTH luxR-type" evidence="3">
    <location>
        <begin position="809"/>
        <end position="871"/>
    </location>
</feature>
<evidence type="ECO:0000313" key="4">
    <source>
        <dbReference type="EMBL" id="UWX97961.1"/>
    </source>
</evidence>
<name>A0ABY5YS60_9MICC</name>
<dbReference type="SUPFAM" id="SSF52540">
    <property type="entry name" value="P-loop containing nucleoside triphosphate hydrolases"/>
    <property type="match status" value="1"/>
</dbReference>
<dbReference type="Proteomes" id="UP001059859">
    <property type="component" value="Chromosome"/>
</dbReference>
<dbReference type="InterPro" id="IPR041664">
    <property type="entry name" value="AAA_16"/>
</dbReference>
<dbReference type="SUPFAM" id="SSF46894">
    <property type="entry name" value="C-terminal effector domain of the bipartite response regulators"/>
    <property type="match status" value="1"/>
</dbReference>
<dbReference type="Pfam" id="PF00196">
    <property type="entry name" value="GerE"/>
    <property type="match status" value="1"/>
</dbReference>
<dbReference type="Gene3D" id="1.10.10.10">
    <property type="entry name" value="Winged helix-like DNA-binding domain superfamily/Winged helix DNA-binding domain"/>
    <property type="match status" value="1"/>
</dbReference>
<evidence type="ECO:0000313" key="5">
    <source>
        <dbReference type="Proteomes" id="UP001059859"/>
    </source>
</evidence>
<accession>A0ABY5YS60</accession>
<keyword evidence="1" id="KW-0547">Nucleotide-binding</keyword>
<dbReference type="InterPro" id="IPR027417">
    <property type="entry name" value="P-loop_NTPase"/>
</dbReference>
<dbReference type="RefSeq" id="WP_260653121.1">
    <property type="nucleotide sequence ID" value="NZ_CP104275.1"/>
</dbReference>
<sequence length="871" mass="92606">MDNESPVAELIGRAELLDDLCTALAAGGAGAVILGRPGVGKTAVLRAAADRLQADFHIIPIRGSAISARTPYGALALLLSGLPEGAEQDPLQLLRELNRCLTARAGQGRILVTVDNADRLDRFSIMVLSQLLRRGTIAVLAAASIQWEANPELVGLWSEGLLERVDLELLTERQTRQLMQQILGGPVSSLASGTMWRETEGSPLLVRLMTAAQVRCGTLARREAIWVCTGAFVRTGEVSEVLNKVLDRLGAAERRLVEVLALCRSLPLSTVLEMLPAPGADALEEQQIIAVAGTPAAVRLGAWIPGTVIAESMAPGRRRKLWEDISVLIASEELDGDELTSFADWTLSCGENLCPADILRAARAANRRADPAAALRFVRTVPAAVRSQDLVLEEVRALHGMGHLQEALRVFRDAEPRLVPQERSSYVPLVLLHSRTQARLPGAGDPRQTLAAVEASCPAEGEHPELAAALVLAQGALAADGGRLGEAPEVPDRLARLAADGSLTPATRTEAAALSALVLALTGRNSEALQVLEQLGPPENYAVSPGNAGEVCTRIFDAYVVSGELGQAADFVRSFNESGIRPSYQGSAGELAVAVLASWQGQDGAARHALTGGIGQLHVHDPQDMLPLAQALAAYVHRDQRLEGPEVPGRKQAPAQHPGYVRDFLNRYFSLLAGNAVNDDVCARLRGEAASAKAKGYAAPALLFLSAAVRAGDRQAAADILATAHEVSGRFSELLADFAAGLLRNDPALLVSAAKGFSDRSQYLLSRDAARAAEERLANAGTAERKKLARTARALINASLRRMHQVGGRAETLAELSQFEADLAHRAVTIATTTQIAGELNLSPRTIEWHLGKIFAKLHVSGRSELAEILV</sequence>
<organism evidence="4 5">
    <name type="scientific">Arthrobacter zhaoxinii</name>
    <dbReference type="NCBI Taxonomy" id="2964616"/>
    <lineage>
        <taxon>Bacteria</taxon>
        <taxon>Bacillati</taxon>
        <taxon>Actinomycetota</taxon>
        <taxon>Actinomycetes</taxon>
        <taxon>Micrococcales</taxon>
        <taxon>Micrococcaceae</taxon>
        <taxon>Arthrobacter</taxon>
    </lineage>
</organism>
<dbReference type="SMART" id="SM00421">
    <property type="entry name" value="HTH_LUXR"/>
    <property type="match status" value="1"/>
</dbReference>
<keyword evidence="5" id="KW-1185">Reference proteome</keyword>
<proteinExistence type="predicted"/>
<dbReference type="Pfam" id="PF13191">
    <property type="entry name" value="AAA_16"/>
    <property type="match status" value="1"/>
</dbReference>
<evidence type="ECO:0000259" key="3">
    <source>
        <dbReference type="PROSITE" id="PS50043"/>
    </source>
</evidence>
<dbReference type="EMBL" id="CP104275">
    <property type="protein sequence ID" value="UWX97961.1"/>
    <property type="molecule type" value="Genomic_DNA"/>
</dbReference>
<evidence type="ECO:0000256" key="1">
    <source>
        <dbReference type="ARBA" id="ARBA00022741"/>
    </source>
</evidence>
<dbReference type="Gene3D" id="3.40.50.300">
    <property type="entry name" value="P-loop containing nucleotide triphosphate hydrolases"/>
    <property type="match status" value="1"/>
</dbReference>
<dbReference type="CDD" id="cd06170">
    <property type="entry name" value="LuxR_C_like"/>
    <property type="match status" value="1"/>
</dbReference>
<dbReference type="InterPro" id="IPR036388">
    <property type="entry name" value="WH-like_DNA-bd_sf"/>
</dbReference>
<gene>
    <name evidence="4" type="ORF">N2K95_04635</name>
</gene>